<keyword evidence="3" id="KW-0808">Transferase</keyword>
<evidence type="ECO:0000256" key="4">
    <source>
        <dbReference type="ARBA" id="ARBA00022692"/>
    </source>
</evidence>
<evidence type="ECO:0000313" key="20">
    <source>
        <dbReference type="EMBL" id="KAK6640792.1"/>
    </source>
</evidence>
<dbReference type="InterPro" id="IPR000033">
    <property type="entry name" value="LDLR_classB_rpt"/>
</dbReference>
<dbReference type="PROSITE" id="PS00239">
    <property type="entry name" value="RECEPTOR_TYR_KIN_II"/>
    <property type="match status" value="1"/>
</dbReference>
<evidence type="ECO:0000259" key="19">
    <source>
        <dbReference type="PROSITE" id="PS50853"/>
    </source>
</evidence>
<evidence type="ECO:0000256" key="7">
    <source>
        <dbReference type="ARBA" id="ARBA00022777"/>
    </source>
</evidence>
<dbReference type="Pfam" id="PF07714">
    <property type="entry name" value="PK_Tyr_Ser-Thr"/>
    <property type="match status" value="1"/>
</dbReference>
<keyword evidence="2 16" id="KW-0597">Phosphoprotein</keyword>
<dbReference type="PROSITE" id="PS50853">
    <property type="entry name" value="FN3"/>
    <property type="match status" value="7"/>
</dbReference>
<feature type="domain" description="Fibronectin type-III" evidence="19">
    <location>
        <begin position="1649"/>
        <end position="1742"/>
    </location>
</feature>
<dbReference type="Pfam" id="PF00041">
    <property type="entry name" value="fn3"/>
    <property type="match status" value="6"/>
</dbReference>
<keyword evidence="7" id="KW-0418">Kinase</keyword>
<dbReference type="PANTHER" id="PTHR24416">
    <property type="entry name" value="TYROSINE-PROTEIN KINASE RECEPTOR"/>
    <property type="match status" value="1"/>
</dbReference>
<reference evidence="20 21" key="1">
    <citation type="submission" date="2023-09" db="EMBL/GenBank/DDBJ databases">
        <title>Genomes of two closely related lineages of the louse Polyplax serrata with different host specificities.</title>
        <authorList>
            <person name="Martinu J."/>
            <person name="Tarabai H."/>
            <person name="Stefka J."/>
            <person name="Hypsa V."/>
        </authorList>
    </citation>
    <scope>NUCLEOTIDE SEQUENCE [LARGE SCALE GENOMIC DNA]</scope>
    <source>
        <strain evidence="20">98ZLc_SE</strain>
    </source>
</reference>
<dbReference type="SUPFAM" id="SSF49265">
    <property type="entry name" value="Fibronectin type III"/>
    <property type="match status" value="5"/>
</dbReference>
<dbReference type="PRINTS" id="PR00109">
    <property type="entry name" value="TYRKINASE"/>
</dbReference>
<dbReference type="CDD" id="cd00063">
    <property type="entry name" value="FN3"/>
    <property type="match status" value="7"/>
</dbReference>
<dbReference type="PROSITE" id="PS50011">
    <property type="entry name" value="PROTEIN_KINASE_DOM"/>
    <property type="match status" value="1"/>
</dbReference>
<dbReference type="InterPro" id="IPR013783">
    <property type="entry name" value="Ig-like_fold"/>
</dbReference>
<feature type="domain" description="Fibronectin type-III" evidence="19">
    <location>
        <begin position="70"/>
        <end position="165"/>
    </location>
</feature>
<dbReference type="Proteomes" id="UP001359485">
    <property type="component" value="Unassembled WGS sequence"/>
</dbReference>
<keyword evidence="12 16" id="KW-0675">Receptor</keyword>
<dbReference type="InterPro" id="IPR017441">
    <property type="entry name" value="Protein_kinase_ATP_BS"/>
</dbReference>
<dbReference type="SMART" id="SM00060">
    <property type="entry name" value="FN3"/>
    <property type="match status" value="9"/>
</dbReference>
<feature type="binding site" evidence="15">
    <location>
        <position position="2024"/>
    </location>
    <ligand>
        <name>ATP</name>
        <dbReference type="ChEBI" id="CHEBI:30616"/>
    </ligand>
</feature>
<sequence length="2397" mass="270462">MELDSELECSSALACSKGCLLWRKALESSCQMVCNGTQNIISQKELHCVMGCNYAINQFFQKLKDKIGVPPAPYLVADTLTATSLSLAWEGVRYSEISYLVQWRYEEHAGAWQYCRNQSWGPSRVVLVENLQPYTKYRFRVALLLSPHREPIVSEPSVVISTLPAGVPSSPPIIIRVTAVDSKRISISWKPGPFPNGPIHSYILELVGEYTALKEDIQATKTTDFYMFQNLNANSKYVVSISMRNAVGEGPAATAEVVTPPEASVKDALQPILILGSDHRVIKQGADMMLDVPGVIYKTSKFITGMAIHVNKNLLFVSDSDGYVSVATLREYTEPKYLLTPFDLTFKPHDLSVDWLNQHLYILGEVNHNKASLWQVARSSLSGTGLTVAVAGITVKPLHVEVDPYNGYLFWLIQGNNRGGLYRLDLANISNGIKHEVIPDLILEDPHLGAFIIDHVNFCILVPNHAKNTVYSVSLDGREVADLRSNTQQPLFQNVISLAFANGLFYWTNGEEVLTEDYHEEYHTYFHNHYLGSRNRSYVGVYIDLPSSQPIPVPVNPPIQVQAILGGRVAKISWQPPHIVGGQGKGAWQSWSYELQIKNEQTGEIITKRNINNSTYFTVDDLDEDTEYIIKSAAYTSSGNGPWSSEFKGRTLKTPKSGRYPSILWSASEGLLESDVTGDEVETLIAHEKLKSNSGDYHFVDISWYRDMLYLVTNTTKVHWYNMTSHDYGQLHHLDSVGSIAVDWIGRKLYWSNPKQQLIIRGDLYGFSPEPLLILTIAKELNIDSENAFIYWSTGHTVECARLNGDGRRVYYPAELFSGKQVMGLTLNLDDKHVYWIVRSNEGSNLYKAPMAYSNGPDEFELQPIKISSLKHANMQGPLRYFSDHLLWLQDNRKAVIGDLSGQNVAVISGMSLFGLNMVAVLDHNLPALRDDELRVIPESIDSSSIRIFGTSSAFNITWDPVVNVNYGQVFYDVKTEDGTKENIVKVSENQLVFERAKELPPYSELRVTIQAFTYWGSGPQVVRKIHSPPSLPGVPENLRAFVTYRRSMETDKKQIVVLLRWNPPKRPNGIIVAYKVQYFYLGREGDRFFDIYMEPHKLEVAIENLLENVTYYFQVKAFTSAGEGKYTKPVEADTGVEAPVPMLLVTTRDSVKIIDCDSQNHLTLSSGDHPVDITLNINEGWIYWLNDMQEIFGMRLDGTKKSKIHILNGTGLSLTIDWVGRFLYWSELEEKESGNSISTIHRLDISQVENGIFQVDKLVRREGEILEIEIMPFTNTLYWIEVTQDGAGHLMQGRTDGSGVTPLFPIRSSTSDRECTCSDHPTVGKTLTVDQTDPSKIAIIYSDDWQDQVFQTESEGCDCRLLVHSSKLPPTSITTDHKYLYWSNETEDSIFIFKENTEIQKFALEGARKIVAIGSHLQPFPPAVCLTVSQETPIPALVDNSATSITLQLPKPERKRGCENVSVPSVQYVVYFGLIGENGMSDCNDDINKCKSIVTFKRTMKIKDLQPFSNYIFMVSLRNYFTSLKEPVVVGPPVVFATLAGAPSTPENVTATVLTPNTVEVRWISGNASADKTIWYQVHWRTEGVVAGVRQSGEQIVENPERVGDFLTGVIIRKLIPGQTYLIWVRAYSRHSSTYSESKMVEVKTFHQPYNITLVQASPYSLEVAWLPPNNQTHKYHVEFRHVSRYGEWKKVLNADDNNYSVDNLLPKTAYGFRAVIIYTESKEAYVWPQDGGFIFETLGDRPSRPGTPVIQQLRKDVFQVLWEKSRDNGAAIDYYALEGLVKNTWRRKREANYTSTEEGNKIVSEQWILYYNGSDNYWIINELSPSMKYVFRVKARNKFGWSDFSETSKSFDFTEAAMLADQEELSLVLGTTVPALLLCFVLVIGIFCCGNYHNRNSRTEILEAILQSFIPVLTVSKKRDKEKKDLQILTMNTGSRGLGQTDVELATLRELPRRGNFIHNANVLYTPSIGPPLGDEIALLPHIRRDQFKLTKFLGSGAFGEVYEGVAQGLQVSMTGTRVAIKALRKGATEQEKAEFLKEAQLMSHFKHEHILQLVGVCLDNDPNYILMELMEGGDLLSYLRTNRPLMNTVNSIKLQDLLEICVDVTKGCRYLEEMHFVHRDLACRNCLVSSTDPTTRIVKIGDFGLARDIYKNDYYRKEGEGLLPVRWMAPESLVDGVFTSQSDVWAFGVLLWEIMTLGQQPYPARTNLEVLHYVRTGGRLERPNNCPEQVHQLMMKCWSFKPESRPTFKHCLETLTDLREQTDNFTLITDFGGNYVAARVGDTDTGVENDGFYREDSENEVKRRESGDTNSLLKEPHKYLELICEKQVPECDGYEIPRFVSCNLKNRVRTFSTSSTASDGSQSTTNNVQSYDIVKSGVSLAEDNELSTTANSSG</sequence>
<dbReference type="Gene3D" id="2.120.10.30">
    <property type="entry name" value="TolB, C-terminal domain"/>
    <property type="match status" value="3"/>
</dbReference>
<comment type="catalytic activity">
    <reaction evidence="14 16">
        <text>L-tyrosyl-[protein] + ATP = O-phospho-L-tyrosyl-[protein] + ADP + H(+)</text>
        <dbReference type="Rhea" id="RHEA:10596"/>
        <dbReference type="Rhea" id="RHEA-COMP:10136"/>
        <dbReference type="Rhea" id="RHEA-COMP:20101"/>
        <dbReference type="ChEBI" id="CHEBI:15378"/>
        <dbReference type="ChEBI" id="CHEBI:30616"/>
        <dbReference type="ChEBI" id="CHEBI:46858"/>
        <dbReference type="ChEBI" id="CHEBI:61978"/>
        <dbReference type="ChEBI" id="CHEBI:456216"/>
        <dbReference type="EC" id="2.7.10.1"/>
    </reaction>
</comment>
<keyword evidence="10" id="KW-0472">Membrane</keyword>
<dbReference type="InterPro" id="IPR050122">
    <property type="entry name" value="RTK"/>
</dbReference>
<comment type="caution">
    <text evidence="20">The sequence shown here is derived from an EMBL/GenBank/DDBJ whole genome shotgun (WGS) entry which is preliminary data.</text>
</comment>
<dbReference type="InterPro" id="IPR011009">
    <property type="entry name" value="Kinase-like_dom_sf"/>
</dbReference>
<dbReference type="CDD" id="cd05044">
    <property type="entry name" value="PTKc_c-ros"/>
    <property type="match status" value="1"/>
</dbReference>
<evidence type="ECO:0000313" key="21">
    <source>
        <dbReference type="Proteomes" id="UP001359485"/>
    </source>
</evidence>
<dbReference type="InterPro" id="IPR020635">
    <property type="entry name" value="Tyr_kinase_cat_dom"/>
</dbReference>
<comment type="similarity">
    <text evidence="16">Belongs to the protein kinase superfamily. Tyr protein kinase family. Insulin receptor subfamily.</text>
</comment>
<dbReference type="Gene3D" id="3.30.200.20">
    <property type="entry name" value="Phosphorylase Kinase, domain 1"/>
    <property type="match status" value="1"/>
</dbReference>
<feature type="domain" description="Protein kinase" evidence="18">
    <location>
        <begin position="1990"/>
        <end position="2269"/>
    </location>
</feature>
<evidence type="ECO:0000256" key="12">
    <source>
        <dbReference type="ARBA" id="ARBA00023170"/>
    </source>
</evidence>
<name>A0ABR1BBS8_POLSC</name>
<feature type="compositionally biased region" description="Basic and acidic residues" evidence="17">
    <location>
        <begin position="2294"/>
        <end position="2310"/>
    </location>
</feature>
<evidence type="ECO:0000256" key="14">
    <source>
        <dbReference type="ARBA" id="ARBA00051243"/>
    </source>
</evidence>
<evidence type="ECO:0000256" key="11">
    <source>
        <dbReference type="ARBA" id="ARBA00023137"/>
    </source>
</evidence>
<evidence type="ECO:0000256" key="8">
    <source>
        <dbReference type="ARBA" id="ARBA00022840"/>
    </source>
</evidence>
<dbReference type="SMART" id="SM00219">
    <property type="entry name" value="TyrKc"/>
    <property type="match status" value="1"/>
</dbReference>
<feature type="domain" description="Fibronectin type-III" evidence="19">
    <location>
        <begin position="1746"/>
        <end position="1859"/>
    </location>
</feature>
<accession>A0ABR1BBS8</accession>
<evidence type="ECO:0000256" key="3">
    <source>
        <dbReference type="ARBA" id="ARBA00022679"/>
    </source>
</evidence>
<keyword evidence="4 16" id="KW-0812">Transmembrane</keyword>
<organism evidence="20 21">
    <name type="scientific">Polyplax serrata</name>
    <name type="common">Common mouse louse</name>
    <dbReference type="NCBI Taxonomy" id="468196"/>
    <lineage>
        <taxon>Eukaryota</taxon>
        <taxon>Metazoa</taxon>
        <taxon>Ecdysozoa</taxon>
        <taxon>Arthropoda</taxon>
        <taxon>Hexapoda</taxon>
        <taxon>Insecta</taxon>
        <taxon>Pterygota</taxon>
        <taxon>Neoptera</taxon>
        <taxon>Paraneoptera</taxon>
        <taxon>Psocodea</taxon>
        <taxon>Troctomorpha</taxon>
        <taxon>Phthiraptera</taxon>
        <taxon>Anoplura</taxon>
        <taxon>Polyplacidae</taxon>
        <taxon>Polyplax</taxon>
    </lineage>
</organism>
<keyword evidence="5" id="KW-0677">Repeat</keyword>
<gene>
    <name evidence="20" type="ORF">RUM44_012489</name>
</gene>
<keyword evidence="8 15" id="KW-0067">ATP-binding</keyword>
<evidence type="ECO:0000256" key="17">
    <source>
        <dbReference type="SAM" id="MobiDB-lite"/>
    </source>
</evidence>
<dbReference type="SUPFAM" id="SSF63825">
    <property type="entry name" value="YWTD domain"/>
    <property type="match status" value="3"/>
</dbReference>
<comment type="subcellular location">
    <subcellularLocation>
        <location evidence="1">Membrane</location>
        <topology evidence="1">Single-pass membrane protein</topology>
    </subcellularLocation>
</comment>
<dbReference type="Gene3D" id="2.60.40.10">
    <property type="entry name" value="Immunoglobulins"/>
    <property type="match status" value="7"/>
</dbReference>
<keyword evidence="6 15" id="KW-0547">Nucleotide-binding</keyword>
<dbReference type="InterPro" id="IPR008266">
    <property type="entry name" value="Tyr_kinase_AS"/>
</dbReference>
<evidence type="ECO:0000256" key="15">
    <source>
        <dbReference type="PROSITE-ProRule" id="PRU10141"/>
    </source>
</evidence>
<evidence type="ECO:0000256" key="5">
    <source>
        <dbReference type="ARBA" id="ARBA00022737"/>
    </source>
</evidence>
<evidence type="ECO:0000259" key="18">
    <source>
        <dbReference type="PROSITE" id="PS50011"/>
    </source>
</evidence>
<dbReference type="EC" id="2.7.10.1" evidence="16"/>
<evidence type="ECO:0000256" key="13">
    <source>
        <dbReference type="ARBA" id="ARBA00023180"/>
    </source>
</evidence>
<dbReference type="EMBL" id="JAWJWF010000001">
    <property type="protein sequence ID" value="KAK6640792.1"/>
    <property type="molecule type" value="Genomic_DNA"/>
</dbReference>
<dbReference type="Gene3D" id="1.10.510.10">
    <property type="entry name" value="Transferase(Phosphotransferase) domain 1"/>
    <property type="match status" value="1"/>
</dbReference>
<evidence type="ECO:0000256" key="2">
    <source>
        <dbReference type="ARBA" id="ARBA00022553"/>
    </source>
</evidence>
<evidence type="ECO:0000256" key="10">
    <source>
        <dbReference type="ARBA" id="ARBA00023136"/>
    </source>
</evidence>
<feature type="domain" description="Fibronectin type-III" evidence="19">
    <location>
        <begin position="171"/>
        <end position="263"/>
    </location>
</feature>
<keyword evidence="9" id="KW-1133">Transmembrane helix</keyword>
<evidence type="ECO:0000256" key="9">
    <source>
        <dbReference type="ARBA" id="ARBA00022989"/>
    </source>
</evidence>
<dbReference type="SUPFAM" id="SSF56112">
    <property type="entry name" value="Protein kinase-like (PK-like)"/>
    <property type="match status" value="1"/>
</dbReference>
<dbReference type="InterPro" id="IPR000719">
    <property type="entry name" value="Prot_kinase_dom"/>
</dbReference>
<dbReference type="InterPro" id="IPR002011">
    <property type="entry name" value="Tyr_kinase_rcpt_2_CS"/>
</dbReference>
<dbReference type="PROSITE" id="PS00107">
    <property type="entry name" value="PROTEIN_KINASE_ATP"/>
    <property type="match status" value="1"/>
</dbReference>
<feature type="domain" description="Fibronectin type-III" evidence="19">
    <location>
        <begin position="1035"/>
        <end position="1138"/>
    </location>
</feature>
<keyword evidence="11" id="KW-0829">Tyrosine-protein kinase</keyword>
<keyword evidence="13" id="KW-0325">Glycoprotein</keyword>
<dbReference type="PROSITE" id="PS00109">
    <property type="entry name" value="PROTEIN_KINASE_TYR"/>
    <property type="match status" value="1"/>
</dbReference>
<dbReference type="InterPro" id="IPR036116">
    <property type="entry name" value="FN3_sf"/>
</dbReference>
<dbReference type="SMART" id="SM00135">
    <property type="entry name" value="LY"/>
    <property type="match status" value="4"/>
</dbReference>
<evidence type="ECO:0000256" key="6">
    <source>
        <dbReference type="ARBA" id="ARBA00022741"/>
    </source>
</evidence>
<dbReference type="InterPro" id="IPR011042">
    <property type="entry name" value="6-blade_b-propeller_TolB-like"/>
</dbReference>
<evidence type="ECO:0000256" key="16">
    <source>
        <dbReference type="RuleBase" id="RU000312"/>
    </source>
</evidence>
<dbReference type="InterPro" id="IPR003961">
    <property type="entry name" value="FN3_dom"/>
</dbReference>
<keyword evidence="21" id="KW-1185">Reference proteome</keyword>
<proteinExistence type="inferred from homology"/>
<dbReference type="PANTHER" id="PTHR24416:SF527">
    <property type="entry name" value="PROTO-ONCOGENE TYROSINE-PROTEIN KINASE ROS"/>
    <property type="match status" value="1"/>
</dbReference>
<evidence type="ECO:0000256" key="1">
    <source>
        <dbReference type="ARBA" id="ARBA00004167"/>
    </source>
</evidence>
<dbReference type="InterPro" id="IPR001245">
    <property type="entry name" value="Ser-Thr/Tyr_kinase_cat_dom"/>
</dbReference>
<feature type="domain" description="Fibronectin type-III" evidence="19">
    <location>
        <begin position="1546"/>
        <end position="1647"/>
    </location>
</feature>
<protein>
    <recommendedName>
        <fullName evidence="16">Tyrosine-protein kinase receptor</fullName>
        <ecNumber evidence="16">2.7.10.1</ecNumber>
    </recommendedName>
</protein>
<feature type="region of interest" description="Disordered" evidence="17">
    <location>
        <begin position="2290"/>
        <end position="2313"/>
    </location>
</feature>
<feature type="domain" description="Fibronectin type-III" evidence="19">
    <location>
        <begin position="553"/>
        <end position="657"/>
    </location>
</feature>